<dbReference type="Proteomes" id="UP000327044">
    <property type="component" value="Unassembled WGS sequence"/>
</dbReference>
<accession>A0A5N4B6B2</accession>
<protein>
    <submittedName>
        <fullName evidence="2">Uncharacterized protein</fullName>
    </submittedName>
</protein>
<feature type="region of interest" description="Disordered" evidence="1">
    <location>
        <begin position="55"/>
        <end position="74"/>
    </location>
</feature>
<reference evidence="2 3" key="1">
    <citation type="journal article" date="2018" name="Elife">
        <title>Firefly genomes illuminate parallel origins of bioluminescence in beetles.</title>
        <authorList>
            <person name="Fallon T.R."/>
            <person name="Lower S.E."/>
            <person name="Chang C.H."/>
            <person name="Bessho-Uehara M."/>
            <person name="Martin G.J."/>
            <person name="Bewick A.J."/>
            <person name="Behringer M."/>
            <person name="Debat H.J."/>
            <person name="Wong I."/>
            <person name="Day J.C."/>
            <person name="Suvorov A."/>
            <person name="Silva C.J."/>
            <person name="Stanger-Hall K.F."/>
            <person name="Hall D.W."/>
            <person name="Schmitz R.J."/>
            <person name="Nelson D.R."/>
            <person name="Lewis S.M."/>
            <person name="Shigenobu S."/>
            <person name="Bybee S.M."/>
            <person name="Larracuente A.M."/>
            <person name="Oba Y."/>
            <person name="Weng J.K."/>
        </authorList>
    </citation>
    <scope>NUCLEOTIDE SEQUENCE [LARGE SCALE GENOMIC DNA]</scope>
    <source>
        <strain evidence="2">1611_PpyrPB1</strain>
        <tissue evidence="2">Whole body</tissue>
    </source>
</reference>
<evidence type="ECO:0000313" key="2">
    <source>
        <dbReference type="EMBL" id="KAB0805142.1"/>
    </source>
</evidence>
<comment type="caution">
    <text evidence="2">The sequence shown here is derived from an EMBL/GenBank/DDBJ whole genome shotgun (WGS) entry which is preliminary data.</text>
</comment>
<evidence type="ECO:0000256" key="1">
    <source>
        <dbReference type="SAM" id="MobiDB-lite"/>
    </source>
</evidence>
<evidence type="ECO:0000313" key="3">
    <source>
        <dbReference type="Proteomes" id="UP000327044"/>
    </source>
</evidence>
<gene>
    <name evidence="2" type="ORF">PPYR_02112</name>
</gene>
<dbReference type="EMBL" id="VVIM01000001">
    <property type="protein sequence ID" value="KAB0805142.1"/>
    <property type="molecule type" value="Genomic_DNA"/>
</dbReference>
<proteinExistence type="predicted"/>
<keyword evidence="3" id="KW-1185">Reference proteome</keyword>
<organism evidence="2 3">
    <name type="scientific">Photinus pyralis</name>
    <name type="common">Common eastern firefly</name>
    <name type="synonym">Lampyris pyralis</name>
    <dbReference type="NCBI Taxonomy" id="7054"/>
    <lineage>
        <taxon>Eukaryota</taxon>
        <taxon>Metazoa</taxon>
        <taxon>Ecdysozoa</taxon>
        <taxon>Arthropoda</taxon>
        <taxon>Hexapoda</taxon>
        <taxon>Insecta</taxon>
        <taxon>Pterygota</taxon>
        <taxon>Neoptera</taxon>
        <taxon>Endopterygota</taxon>
        <taxon>Coleoptera</taxon>
        <taxon>Polyphaga</taxon>
        <taxon>Elateriformia</taxon>
        <taxon>Elateroidea</taxon>
        <taxon>Lampyridae</taxon>
        <taxon>Lampyrinae</taxon>
        <taxon>Photinus</taxon>
    </lineage>
</organism>
<dbReference type="AlphaFoldDB" id="A0A5N4B6B2"/>
<dbReference type="InParanoid" id="A0A5N4B6B2"/>
<sequence length="98" mass="10696">MEEASTEEAEAADTISFQIVRGEVAVKSQEVEAPVGELAVEQIPVMTAAEPLPAEDIATTEEDTSSENVEKSETLSRRQIIRPAYLNDYVNELTLNVS</sequence>
<name>A0A5N4B6B2_PHOPY</name>